<keyword evidence="2" id="KW-1185">Reference proteome</keyword>
<dbReference type="AlphaFoldDB" id="A0A370TYV8"/>
<reference evidence="1 2" key="1">
    <citation type="journal article" date="2018" name="IMA Fungus">
        <title>IMA Genome-F 9: Draft genome sequence of Annulohypoxylon stygium, Aspergillus mulundensis, Berkeleyomyces basicola (syn. Thielaviopsis basicola), Ceratocystis smalleyi, two Cercospora beticola strains, Coleophoma cylindrospora, Fusarium fracticaudum, Phialophora cf. hyalina, and Morchella septimelata.</title>
        <authorList>
            <person name="Wingfield B.D."/>
            <person name="Bills G.F."/>
            <person name="Dong Y."/>
            <person name="Huang W."/>
            <person name="Nel W.J."/>
            <person name="Swalarsk-Parry B.S."/>
            <person name="Vaghefi N."/>
            <person name="Wilken P.M."/>
            <person name="An Z."/>
            <person name="de Beer Z.W."/>
            <person name="De Vos L."/>
            <person name="Chen L."/>
            <person name="Duong T.A."/>
            <person name="Gao Y."/>
            <person name="Hammerbacher A."/>
            <person name="Kikkert J.R."/>
            <person name="Li Y."/>
            <person name="Li H."/>
            <person name="Li K."/>
            <person name="Li Q."/>
            <person name="Liu X."/>
            <person name="Ma X."/>
            <person name="Naidoo K."/>
            <person name="Pethybridge S.J."/>
            <person name="Sun J."/>
            <person name="Steenkamp E.T."/>
            <person name="van der Nest M.A."/>
            <person name="van Wyk S."/>
            <person name="Wingfield M.J."/>
            <person name="Xiong C."/>
            <person name="Yue Q."/>
            <person name="Zhang X."/>
        </authorList>
    </citation>
    <scope>NUCLEOTIDE SEQUENCE [LARGE SCALE GENOMIC DNA]</scope>
    <source>
        <strain evidence="1 2">BP 5553</strain>
    </source>
</reference>
<dbReference type="EMBL" id="NPIC01000001">
    <property type="protein sequence ID" value="RDL40700.1"/>
    <property type="molecule type" value="Genomic_DNA"/>
</dbReference>
<proteinExistence type="predicted"/>
<sequence>MYSILVIPSIETLLATPSSDLDNKSDLGKLALEWNQHAITNTVTDVLLILDCCYALSTAVENTAGPQIREIDGKLVEVAILFNPLAFVESIKRRSLGSARRLPIYR</sequence>
<dbReference type="GeneID" id="43593528"/>
<protein>
    <submittedName>
        <fullName evidence="1">Uncharacterized protein</fullName>
    </submittedName>
</protein>
<name>A0A370TYV8_9HELO</name>
<evidence type="ECO:0000313" key="2">
    <source>
        <dbReference type="Proteomes" id="UP000254866"/>
    </source>
</evidence>
<dbReference type="Proteomes" id="UP000254866">
    <property type="component" value="Unassembled WGS sequence"/>
</dbReference>
<accession>A0A370TYV8</accession>
<organism evidence="1 2">
    <name type="scientific">Venustampulla echinocandica</name>
    <dbReference type="NCBI Taxonomy" id="2656787"/>
    <lineage>
        <taxon>Eukaryota</taxon>
        <taxon>Fungi</taxon>
        <taxon>Dikarya</taxon>
        <taxon>Ascomycota</taxon>
        <taxon>Pezizomycotina</taxon>
        <taxon>Leotiomycetes</taxon>
        <taxon>Helotiales</taxon>
        <taxon>Pleuroascaceae</taxon>
        <taxon>Venustampulla</taxon>
    </lineage>
</organism>
<evidence type="ECO:0000313" key="1">
    <source>
        <dbReference type="EMBL" id="RDL40700.1"/>
    </source>
</evidence>
<dbReference type="RefSeq" id="XP_031873356.1">
    <property type="nucleotide sequence ID" value="XM_032009302.1"/>
</dbReference>
<comment type="caution">
    <text evidence="1">The sequence shown here is derived from an EMBL/GenBank/DDBJ whole genome shotgun (WGS) entry which is preliminary data.</text>
</comment>
<gene>
    <name evidence="1" type="ORF">BP5553_00679</name>
</gene>